<keyword evidence="3" id="KW-1185">Reference proteome</keyword>
<dbReference type="OrthoDB" id="10009287at2759"/>
<feature type="region of interest" description="Disordered" evidence="1">
    <location>
        <begin position="194"/>
        <end position="239"/>
    </location>
</feature>
<gene>
    <name evidence="2" type="ORF">DIATSA_LOCUS5707</name>
</gene>
<organism evidence="2 3">
    <name type="scientific">Diatraea saccharalis</name>
    <name type="common">sugarcane borer</name>
    <dbReference type="NCBI Taxonomy" id="40085"/>
    <lineage>
        <taxon>Eukaryota</taxon>
        <taxon>Metazoa</taxon>
        <taxon>Ecdysozoa</taxon>
        <taxon>Arthropoda</taxon>
        <taxon>Hexapoda</taxon>
        <taxon>Insecta</taxon>
        <taxon>Pterygota</taxon>
        <taxon>Neoptera</taxon>
        <taxon>Endopterygota</taxon>
        <taxon>Lepidoptera</taxon>
        <taxon>Glossata</taxon>
        <taxon>Ditrysia</taxon>
        <taxon>Pyraloidea</taxon>
        <taxon>Crambidae</taxon>
        <taxon>Crambinae</taxon>
        <taxon>Diatraea</taxon>
    </lineage>
</organism>
<dbReference type="AlphaFoldDB" id="A0A9P0C4U5"/>
<protein>
    <submittedName>
        <fullName evidence="2">Uncharacterized protein</fullName>
    </submittedName>
</protein>
<evidence type="ECO:0000256" key="1">
    <source>
        <dbReference type="SAM" id="MobiDB-lite"/>
    </source>
</evidence>
<accession>A0A9P0C4U5</accession>
<evidence type="ECO:0000313" key="3">
    <source>
        <dbReference type="Proteomes" id="UP001153714"/>
    </source>
</evidence>
<feature type="region of interest" description="Disordered" evidence="1">
    <location>
        <begin position="289"/>
        <end position="308"/>
    </location>
</feature>
<reference evidence="2" key="1">
    <citation type="submission" date="2021-12" db="EMBL/GenBank/DDBJ databases">
        <authorList>
            <person name="King R."/>
        </authorList>
    </citation>
    <scope>NUCLEOTIDE SEQUENCE</scope>
</reference>
<sequence length="442" mass="49664">MPPLVNVPSPIYLSHTNPPFIYKYVGDQVKILQVIGNYQFDPKVNDKMEATLTLDQTNSLRKFSQETVIQDIIKQSENEYVVKENFTHTPEPGEKRESNIKYDNLNEPIECKSEIVEETIESKVEVKEIESNTKTDIIQDIASTNLERSIEFKSSEIDKQNVEPKLEVKQIESNTKTGIQDIDSTSLEISINENLSAESDDEASFGTPEDSPKMKRRSPKGKYGKAKAPPPPKLNLPKQNIDQDSIENEFDAYTTSQESLNDIINQMPKIAENKTKGGGLQVVNPIAEKKRRHKSKSPGRIPKSHSSGLGKLLQLPNKFVFWNKSDDKPKADNYVLDSVSTSGDHSRRSSTIEKQMDDYQSCLDLDAIISSECNPSLVDDMASARSSLKDATDVDNEILSNDIIEKSDALQKIIEAKIESHPEYKYVSLHEEIPTTSKSTDV</sequence>
<dbReference type="Proteomes" id="UP001153714">
    <property type="component" value="Chromosome 18"/>
</dbReference>
<name>A0A9P0C4U5_9NEOP</name>
<evidence type="ECO:0000313" key="2">
    <source>
        <dbReference type="EMBL" id="CAH0752814.1"/>
    </source>
</evidence>
<feature type="compositionally biased region" description="Basic residues" evidence="1">
    <location>
        <begin position="214"/>
        <end position="225"/>
    </location>
</feature>
<dbReference type="EMBL" id="OU893349">
    <property type="protein sequence ID" value="CAH0752814.1"/>
    <property type="molecule type" value="Genomic_DNA"/>
</dbReference>
<reference evidence="2" key="2">
    <citation type="submission" date="2022-10" db="EMBL/GenBank/DDBJ databases">
        <authorList>
            <consortium name="ENA_rothamsted_submissions"/>
            <consortium name="culmorum"/>
            <person name="King R."/>
        </authorList>
    </citation>
    <scope>NUCLEOTIDE SEQUENCE</scope>
</reference>
<proteinExistence type="predicted"/>